<feature type="non-terminal residue" evidence="8">
    <location>
        <position position="1"/>
    </location>
</feature>
<dbReference type="Proteomes" id="UP000712673">
    <property type="component" value="Unassembled WGS sequence"/>
</dbReference>
<dbReference type="SMART" id="SM00387">
    <property type="entry name" value="HATPase_c"/>
    <property type="match status" value="1"/>
</dbReference>
<dbReference type="AlphaFoldDB" id="A0A937W589"/>
<dbReference type="InterPro" id="IPR004358">
    <property type="entry name" value="Sig_transdc_His_kin-like_C"/>
</dbReference>
<feature type="domain" description="Histidine kinase" evidence="6">
    <location>
        <begin position="1"/>
        <end position="97"/>
    </location>
</feature>
<evidence type="ECO:0000313" key="8">
    <source>
        <dbReference type="EMBL" id="MBM3227238.1"/>
    </source>
</evidence>
<evidence type="ECO:0000256" key="2">
    <source>
        <dbReference type="ARBA" id="ARBA00012438"/>
    </source>
</evidence>
<dbReference type="SUPFAM" id="SSF52172">
    <property type="entry name" value="CheY-like"/>
    <property type="match status" value="1"/>
</dbReference>
<dbReference type="InterPro" id="IPR036890">
    <property type="entry name" value="HATPase_C_sf"/>
</dbReference>
<sequence>AAKFSSKGDEVQVAVLRREQTFRIEIRDHGEGIPEEFRARIFQKFSQADSSDSRQKGGTGLGLSISKALVESMGGELDFTSVYGHGTTFYCTFPVCQGQPEQPVAAWAAQYTAGVSTPLAPPLVLVCDPDPAVCATAQTLLEREGYRVLPVTAGDAVLDAIRQQPAVILLSLYTHDITIWESLLTLKGRSTTPDIPIVLFSTSTAETEPRSTDLTQWVCHLESPSLLRALDQVLGARSL</sequence>
<name>A0A937W589_UNCTE</name>
<reference evidence="8" key="1">
    <citation type="submission" date="2019-03" db="EMBL/GenBank/DDBJ databases">
        <title>Lake Tanganyika Metagenome-Assembled Genomes (MAGs).</title>
        <authorList>
            <person name="Tran P."/>
        </authorList>
    </citation>
    <scope>NUCLEOTIDE SEQUENCE</scope>
    <source>
        <strain evidence="8">K_DeepCast_65m_m2_066</strain>
    </source>
</reference>
<evidence type="ECO:0000259" key="6">
    <source>
        <dbReference type="PROSITE" id="PS50109"/>
    </source>
</evidence>
<dbReference type="InterPro" id="IPR001789">
    <property type="entry name" value="Sig_transdc_resp-reg_receiver"/>
</dbReference>
<dbReference type="InterPro" id="IPR011006">
    <property type="entry name" value="CheY-like_superfamily"/>
</dbReference>
<dbReference type="PROSITE" id="PS50110">
    <property type="entry name" value="RESPONSE_REGULATORY"/>
    <property type="match status" value="1"/>
</dbReference>
<evidence type="ECO:0000256" key="3">
    <source>
        <dbReference type="ARBA" id="ARBA00022679"/>
    </source>
</evidence>
<gene>
    <name evidence="8" type="ORF">FJZ47_26015</name>
</gene>
<evidence type="ECO:0000313" key="9">
    <source>
        <dbReference type="Proteomes" id="UP000712673"/>
    </source>
</evidence>
<comment type="catalytic activity">
    <reaction evidence="1">
        <text>ATP + protein L-histidine = ADP + protein N-phospho-L-histidine.</text>
        <dbReference type="EC" id="2.7.13.3"/>
    </reaction>
</comment>
<dbReference type="GO" id="GO:0000155">
    <property type="term" value="F:phosphorelay sensor kinase activity"/>
    <property type="evidence" value="ECO:0007669"/>
    <property type="project" value="TreeGrafter"/>
</dbReference>
<evidence type="ECO:0000259" key="7">
    <source>
        <dbReference type="PROSITE" id="PS50110"/>
    </source>
</evidence>
<comment type="caution">
    <text evidence="5">Lacks conserved residue(s) required for the propagation of feature annotation.</text>
</comment>
<proteinExistence type="predicted"/>
<protein>
    <recommendedName>
        <fullName evidence="2">histidine kinase</fullName>
        <ecNumber evidence="2">2.7.13.3</ecNumber>
    </recommendedName>
</protein>
<evidence type="ECO:0000256" key="1">
    <source>
        <dbReference type="ARBA" id="ARBA00000085"/>
    </source>
</evidence>
<dbReference type="EMBL" id="VGLS01001269">
    <property type="protein sequence ID" value="MBM3227238.1"/>
    <property type="molecule type" value="Genomic_DNA"/>
</dbReference>
<dbReference type="PROSITE" id="PS50109">
    <property type="entry name" value="HIS_KIN"/>
    <property type="match status" value="1"/>
</dbReference>
<dbReference type="GO" id="GO:0009927">
    <property type="term" value="F:histidine phosphotransfer kinase activity"/>
    <property type="evidence" value="ECO:0007669"/>
    <property type="project" value="TreeGrafter"/>
</dbReference>
<dbReference type="GO" id="GO:0005886">
    <property type="term" value="C:plasma membrane"/>
    <property type="evidence" value="ECO:0007669"/>
    <property type="project" value="TreeGrafter"/>
</dbReference>
<dbReference type="PANTHER" id="PTHR43047">
    <property type="entry name" value="TWO-COMPONENT HISTIDINE PROTEIN KINASE"/>
    <property type="match status" value="1"/>
</dbReference>
<keyword evidence="3" id="KW-0808">Transferase</keyword>
<dbReference type="EC" id="2.7.13.3" evidence="2"/>
<evidence type="ECO:0000256" key="5">
    <source>
        <dbReference type="PROSITE-ProRule" id="PRU00169"/>
    </source>
</evidence>
<accession>A0A937W589</accession>
<dbReference type="Gene3D" id="3.40.50.2300">
    <property type="match status" value="1"/>
</dbReference>
<dbReference type="InterPro" id="IPR005467">
    <property type="entry name" value="His_kinase_dom"/>
</dbReference>
<dbReference type="Gene3D" id="3.30.565.10">
    <property type="entry name" value="Histidine kinase-like ATPase, C-terminal domain"/>
    <property type="match status" value="1"/>
</dbReference>
<dbReference type="PANTHER" id="PTHR43047:SF72">
    <property type="entry name" value="OSMOSENSING HISTIDINE PROTEIN KINASE SLN1"/>
    <property type="match status" value="1"/>
</dbReference>
<evidence type="ECO:0000256" key="4">
    <source>
        <dbReference type="ARBA" id="ARBA00022777"/>
    </source>
</evidence>
<dbReference type="SUPFAM" id="SSF55874">
    <property type="entry name" value="ATPase domain of HSP90 chaperone/DNA topoisomerase II/histidine kinase"/>
    <property type="match status" value="1"/>
</dbReference>
<dbReference type="InterPro" id="IPR003594">
    <property type="entry name" value="HATPase_dom"/>
</dbReference>
<feature type="domain" description="Response regulatory" evidence="7">
    <location>
        <begin position="123"/>
        <end position="238"/>
    </location>
</feature>
<dbReference type="PRINTS" id="PR00344">
    <property type="entry name" value="BCTRLSENSOR"/>
</dbReference>
<comment type="caution">
    <text evidence="8">The sequence shown here is derived from an EMBL/GenBank/DDBJ whole genome shotgun (WGS) entry which is preliminary data.</text>
</comment>
<dbReference type="Pfam" id="PF02518">
    <property type="entry name" value="HATPase_c"/>
    <property type="match status" value="1"/>
</dbReference>
<keyword evidence="4" id="KW-0418">Kinase</keyword>
<organism evidence="8 9">
    <name type="scientific">Tectimicrobiota bacterium</name>
    <dbReference type="NCBI Taxonomy" id="2528274"/>
    <lineage>
        <taxon>Bacteria</taxon>
        <taxon>Pseudomonadati</taxon>
        <taxon>Nitrospinota/Tectimicrobiota group</taxon>
        <taxon>Candidatus Tectimicrobiota</taxon>
    </lineage>
</organism>